<keyword evidence="2" id="KW-0934">Plastid</keyword>
<protein>
    <submittedName>
        <fullName evidence="2">Uncharacterized protein</fullName>
    </submittedName>
</protein>
<geneLocation type="chloroplast" evidence="2"/>
<keyword evidence="1" id="KW-0812">Transmembrane</keyword>
<feature type="transmembrane region" description="Helical" evidence="1">
    <location>
        <begin position="128"/>
        <end position="148"/>
    </location>
</feature>
<evidence type="ECO:0000256" key="1">
    <source>
        <dbReference type="SAM" id="Phobius"/>
    </source>
</evidence>
<evidence type="ECO:0000313" key="2">
    <source>
        <dbReference type="EMBL" id="ARW62270.1"/>
    </source>
</evidence>
<feature type="transmembrane region" description="Helical" evidence="1">
    <location>
        <begin position="183"/>
        <end position="201"/>
    </location>
</feature>
<gene>
    <name evidence="2" type="primary">ConsOrf4</name>
</gene>
<dbReference type="RefSeq" id="YP_009393708.1">
    <property type="nucleotide sequence ID" value="NC_035269.1"/>
</dbReference>
<name>A0A1Z1M8H6_9FLOR</name>
<keyword evidence="2" id="KW-0150">Chloroplast</keyword>
<feature type="transmembrane region" description="Helical" evidence="1">
    <location>
        <begin position="43"/>
        <end position="61"/>
    </location>
</feature>
<organism evidence="2">
    <name type="scientific">Caloglossa beccarii</name>
    <dbReference type="NCBI Taxonomy" id="131038"/>
    <lineage>
        <taxon>Eukaryota</taxon>
        <taxon>Rhodophyta</taxon>
        <taxon>Florideophyceae</taxon>
        <taxon>Rhodymeniophycidae</taxon>
        <taxon>Ceramiales</taxon>
        <taxon>Delesseriaceae</taxon>
        <taxon>Caloglossa</taxon>
    </lineage>
</organism>
<dbReference type="AlphaFoldDB" id="A0A1Z1M8H6"/>
<reference evidence="2" key="1">
    <citation type="journal article" date="2017" name="J. Phycol.">
        <title>Analysis of chloroplast genomes and a supermatrix inform reclassification of the Rhodomelaceae (Rhodophyta).</title>
        <authorList>
            <person name="Diaz-Tapia P."/>
            <person name="Maggs C.A."/>
            <person name="West J.A."/>
            <person name="Verbruggen H."/>
        </authorList>
    </citation>
    <scope>NUCLEOTIDE SEQUENCE</scope>
    <source>
        <strain evidence="2">JW4523</strain>
    </source>
</reference>
<proteinExistence type="predicted"/>
<keyword evidence="1" id="KW-1133">Transmembrane helix</keyword>
<feature type="transmembrane region" description="Helical" evidence="1">
    <location>
        <begin position="68"/>
        <end position="86"/>
    </location>
</feature>
<keyword evidence="1" id="KW-0472">Membrane</keyword>
<dbReference type="GeneID" id="33355451"/>
<dbReference type="EMBL" id="MF101422">
    <property type="protein sequence ID" value="ARW62270.1"/>
    <property type="molecule type" value="Genomic_DNA"/>
</dbReference>
<accession>A0A1Z1M8H6</accession>
<feature type="transmembrane region" description="Helical" evidence="1">
    <location>
        <begin position="98"/>
        <end position="116"/>
    </location>
</feature>
<feature type="transmembrane region" description="Helical" evidence="1">
    <location>
        <begin position="222"/>
        <end position="240"/>
    </location>
</feature>
<sequence length="261" mass="32340">MNLSYLSFYSQYLKSPTTILHKIEINYKILITYTILFFLPYCHYIYLLILTLFIVYINFYILKKKAHVNILLTINKSIIYSIILFYYLHSLQYSNKILFNYIKYIRINFLTTYFLYKNKHAYFIIKQYFQYNIPTIFFKTLLVTLLYIQSIKILNLSTRYESIILNFKKLLNRINLYKQTQNSYFFLIILFTAKFLERIIYKPYILYLSIKIKYSYFINPNSFFYITRIMLYKYIISIYYDTHIFAYNLWNKQMAITYYFY</sequence>